<feature type="transmembrane region" description="Helical" evidence="1">
    <location>
        <begin position="235"/>
        <end position="254"/>
    </location>
</feature>
<dbReference type="InterPro" id="IPR022134">
    <property type="entry name" value="DUF3667"/>
</dbReference>
<dbReference type="AlphaFoldDB" id="A0A1G9SBN4"/>
<feature type="transmembrane region" description="Helical" evidence="1">
    <location>
        <begin position="332"/>
        <end position="351"/>
    </location>
</feature>
<organism evidence="2 3">
    <name type="scientific">Maricaulis salignorans</name>
    <dbReference type="NCBI Taxonomy" id="144026"/>
    <lineage>
        <taxon>Bacteria</taxon>
        <taxon>Pseudomonadati</taxon>
        <taxon>Pseudomonadota</taxon>
        <taxon>Alphaproteobacteria</taxon>
        <taxon>Maricaulales</taxon>
        <taxon>Maricaulaceae</taxon>
        <taxon>Maricaulis</taxon>
    </lineage>
</organism>
<dbReference type="EMBL" id="FNHG01000009">
    <property type="protein sequence ID" value="SDM32888.1"/>
    <property type="molecule type" value="Genomic_DNA"/>
</dbReference>
<feature type="transmembrane region" description="Helical" evidence="1">
    <location>
        <begin position="266"/>
        <end position="286"/>
    </location>
</feature>
<dbReference type="RefSeq" id="WP_091769750.1">
    <property type="nucleotide sequence ID" value="NZ_FNHG01000009.1"/>
</dbReference>
<keyword evidence="1" id="KW-0472">Membrane</keyword>
<feature type="transmembrane region" description="Helical" evidence="1">
    <location>
        <begin position="91"/>
        <end position="108"/>
    </location>
</feature>
<accession>A0A1G9SBN4</accession>
<protein>
    <recommendedName>
        <fullName evidence="4">DUF3667 domain-containing protein</fullName>
    </recommendedName>
</protein>
<dbReference type="Proteomes" id="UP000199759">
    <property type="component" value="Unassembled WGS sequence"/>
</dbReference>
<evidence type="ECO:0000313" key="2">
    <source>
        <dbReference type="EMBL" id="SDM32888.1"/>
    </source>
</evidence>
<name>A0A1G9SBN4_9PROT</name>
<sequence>MTSTQPPADPRDTVCANCSAPLEGPYCASCGQSEADLRRPILSLATDFLDGALAWDGRFLTTLRGLYTRPGKVARDYVDGKRMQFSPPVRIYLIMTLVFFAVTAAAGTRPVSIAFTPDAATIRSQSASDIEARQQAWADREARAREAGSGPRFSCGVMPGPDEFAADGSLAFARDTSIDVTLFQRGSAPEGRGLDLEGEACFRAALRAQDADWIVPVVLEAIRHPGAYEARAGAIASQAFLFMVAAFALLNMALHPRRRMIEHVVYSLYWNASMVPGVMLTILVINLGGTRIPSLVALAVIGIATQIFAALQERGFYGSSWLGTALRLPVLMAGYGAGMTMVSIGLIWLGAR</sequence>
<proteinExistence type="predicted"/>
<dbReference type="OrthoDB" id="9111327at2"/>
<keyword evidence="1" id="KW-0812">Transmembrane</keyword>
<dbReference type="Pfam" id="PF12412">
    <property type="entry name" value="DUF3667"/>
    <property type="match status" value="1"/>
</dbReference>
<evidence type="ECO:0000256" key="1">
    <source>
        <dbReference type="SAM" id="Phobius"/>
    </source>
</evidence>
<keyword evidence="3" id="KW-1185">Reference proteome</keyword>
<evidence type="ECO:0000313" key="3">
    <source>
        <dbReference type="Proteomes" id="UP000199759"/>
    </source>
</evidence>
<reference evidence="2 3" key="1">
    <citation type="submission" date="2016-10" db="EMBL/GenBank/DDBJ databases">
        <authorList>
            <person name="de Groot N.N."/>
        </authorList>
    </citation>
    <scope>NUCLEOTIDE SEQUENCE [LARGE SCALE GENOMIC DNA]</scope>
    <source>
        <strain evidence="2 3">DSM 16077</strain>
    </source>
</reference>
<gene>
    <name evidence="2" type="ORF">SAMN04488568_10939</name>
</gene>
<keyword evidence="1" id="KW-1133">Transmembrane helix</keyword>
<feature type="transmembrane region" description="Helical" evidence="1">
    <location>
        <begin position="292"/>
        <end position="311"/>
    </location>
</feature>
<evidence type="ECO:0008006" key="4">
    <source>
        <dbReference type="Google" id="ProtNLM"/>
    </source>
</evidence>
<dbReference type="STRING" id="144026.SAMN04488568_10939"/>